<dbReference type="SUPFAM" id="SSF117396">
    <property type="entry name" value="TM1631-like"/>
    <property type="match status" value="1"/>
</dbReference>
<sequence length="325" mass="37187">MKNTGTTRIGLSGWTYAPWRGVFYPTGLPQKQELAYASRHFSSIEINGTFYGLQTPEAFAHWREEVPDDFVFSVKGSRYITHMLRLRQSETPLANFFASGLLRLGPKLGPILWQFPPNLKFDVDLFASFLAILPKDTEKAADFAKHHDTRLDGRAWLKSEAKQPLRHALEIRHDSFRDKAFIELLREHGVALVCADTVEWPRLMDVTADFVYCRLHGSKELYVSGYDDEALDIWAKRIDAWAHGKEPANAECVTLPPPRSKNGRDVYVYFDNDVKVRAPVDAHALAERLGAAVEADEFELPKRSRTKRRVVESARRHWPLTSSRH</sequence>
<accession>A0A1H8SBF0</accession>
<reference evidence="3" key="2">
    <citation type="submission" date="2016-10" db="EMBL/GenBank/DDBJ databases">
        <authorList>
            <person name="Wibberg D."/>
        </authorList>
    </citation>
    <scope>NUCLEOTIDE SEQUENCE [LARGE SCALE GENOMIC DNA]</scope>
</reference>
<dbReference type="Gene3D" id="3.20.20.410">
    <property type="entry name" value="Protein of unknown function UPF0759"/>
    <property type="match status" value="1"/>
</dbReference>
<dbReference type="AlphaFoldDB" id="A0A1H8SBF0"/>
<evidence type="ECO:0000313" key="4">
    <source>
        <dbReference type="Proteomes" id="UP000198939"/>
    </source>
</evidence>
<proteinExistence type="predicted"/>
<dbReference type="STRING" id="501024.RTCCBAU85039_4762"/>
<evidence type="ECO:0000313" key="1">
    <source>
        <dbReference type="EMBL" id="SEI12163.1"/>
    </source>
</evidence>
<dbReference type="PANTHER" id="PTHR30348:SF4">
    <property type="entry name" value="DUF72 DOMAIN-CONTAINING PROTEIN"/>
    <property type="match status" value="1"/>
</dbReference>
<gene>
    <name evidence="1" type="ORF">RTCCBAU85039_4762</name>
    <name evidence="2" type="ORF">SAMN05216228_102425</name>
</gene>
<dbReference type="Pfam" id="PF01904">
    <property type="entry name" value="DUF72"/>
    <property type="match status" value="1"/>
</dbReference>
<name>A0A1H8SBF0_9HYPH</name>
<dbReference type="InterPro" id="IPR002763">
    <property type="entry name" value="DUF72"/>
</dbReference>
<dbReference type="OrthoDB" id="9780310at2"/>
<evidence type="ECO:0000313" key="3">
    <source>
        <dbReference type="Proteomes" id="UP000183063"/>
    </source>
</evidence>
<protein>
    <submittedName>
        <fullName evidence="2">Uncharacterized conserved protein YecE, DUF72 family</fullName>
    </submittedName>
</protein>
<dbReference type="EMBL" id="FNXB01000032">
    <property type="protein sequence ID" value="SEI12163.1"/>
    <property type="molecule type" value="Genomic_DNA"/>
</dbReference>
<reference evidence="2 4" key="3">
    <citation type="submission" date="2016-10" db="EMBL/GenBank/DDBJ databases">
        <authorList>
            <person name="Varghese N."/>
            <person name="Submissions S."/>
        </authorList>
    </citation>
    <scope>NUCLEOTIDE SEQUENCE [LARGE SCALE GENOMIC DNA]</scope>
    <source>
        <strain evidence="2 4">CGMCC 1.7071</strain>
    </source>
</reference>
<reference evidence="1" key="1">
    <citation type="submission" date="2016-10" db="EMBL/GenBank/DDBJ databases">
        <authorList>
            <person name="de Groot N.N."/>
        </authorList>
    </citation>
    <scope>NUCLEOTIDE SEQUENCE [LARGE SCALE GENOMIC DNA]</scope>
    <source>
        <strain evidence="1">CCBAU85039</strain>
    </source>
</reference>
<keyword evidence="4" id="KW-1185">Reference proteome</keyword>
<evidence type="ECO:0000313" key="2">
    <source>
        <dbReference type="EMBL" id="SEO75982.1"/>
    </source>
</evidence>
<organism evidence="1 3">
    <name type="scientific">Rhizobium tibeticum</name>
    <dbReference type="NCBI Taxonomy" id="501024"/>
    <lineage>
        <taxon>Bacteria</taxon>
        <taxon>Pseudomonadati</taxon>
        <taxon>Pseudomonadota</taxon>
        <taxon>Alphaproteobacteria</taxon>
        <taxon>Hyphomicrobiales</taxon>
        <taxon>Rhizobiaceae</taxon>
        <taxon>Rhizobium/Agrobacterium group</taxon>
        <taxon>Rhizobium</taxon>
    </lineage>
</organism>
<dbReference type="Proteomes" id="UP000198939">
    <property type="component" value="Unassembled WGS sequence"/>
</dbReference>
<dbReference type="EMBL" id="FOCV01000024">
    <property type="protein sequence ID" value="SEO75982.1"/>
    <property type="molecule type" value="Genomic_DNA"/>
</dbReference>
<dbReference type="Proteomes" id="UP000183063">
    <property type="component" value="Unassembled WGS sequence"/>
</dbReference>
<dbReference type="RefSeq" id="WP_072379125.1">
    <property type="nucleotide sequence ID" value="NZ_FNXB01000032.1"/>
</dbReference>
<dbReference type="PANTHER" id="PTHR30348">
    <property type="entry name" value="UNCHARACTERIZED PROTEIN YECE"/>
    <property type="match status" value="1"/>
</dbReference>
<dbReference type="InterPro" id="IPR036520">
    <property type="entry name" value="UPF0759_sf"/>
</dbReference>